<organism evidence="2 3">
    <name type="scientific">Streblomastix strix</name>
    <dbReference type="NCBI Taxonomy" id="222440"/>
    <lineage>
        <taxon>Eukaryota</taxon>
        <taxon>Metamonada</taxon>
        <taxon>Preaxostyla</taxon>
        <taxon>Oxymonadida</taxon>
        <taxon>Streblomastigidae</taxon>
        <taxon>Streblomastix</taxon>
    </lineage>
</organism>
<reference evidence="2 3" key="1">
    <citation type="submission" date="2019-03" db="EMBL/GenBank/DDBJ databases">
        <title>Single cell metagenomics reveals metabolic interactions within the superorganism composed of flagellate Streblomastix strix and complex community of Bacteroidetes bacteria on its surface.</title>
        <authorList>
            <person name="Treitli S.C."/>
            <person name="Kolisko M."/>
            <person name="Husnik F."/>
            <person name="Keeling P."/>
            <person name="Hampl V."/>
        </authorList>
    </citation>
    <scope>NUCLEOTIDE SEQUENCE [LARGE SCALE GENOMIC DNA]</scope>
    <source>
        <strain evidence="2">ST1C</strain>
    </source>
</reference>
<dbReference type="OrthoDB" id="190846at2759"/>
<dbReference type="Proteomes" id="UP000324800">
    <property type="component" value="Unassembled WGS sequence"/>
</dbReference>
<keyword evidence="1" id="KW-0732">Signal</keyword>
<feature type="signal peptide" evidence="1">
    <location>
        <begin position="1"/>
        <end position="18"/>
    </location>
</feature>
<dbReference type="AlphaFoldDB" id="A0A5J4VL29"/>
<proteinExistence type="predicted"/>
<sequence length="388" mass="43612">MKTNIIIFVIILIHKFYCIQLFGVQQDIDESDQEDLVIQRRNSVNPVILVPGLGGSRLDFKSKSSSSSKYDTLWLALWDSAFHTSWIKNVSVIFNSSSNQFQSQPDLDVRPVDFGGVDGISIIAPALPIPSESGYYDKLVSSLKKAGYTVGQNLFGIPFDFRIMNPQQLVKSGVYEQVKRIVEKAYIMNGNKRVHFIGHSEGCSFVHNLLIDYINDTSWNDKYISSLNLVSPVFGGAVTALAFATGPKKWVVPWLSGDKTYEMVKNFAATVEIVTEKNMNKEEATSTIYQVSVKNLTWLFDSTGRQDQSTTLKYMQTYVNKPPKAPGIKVNLHYGFDSQSEQNELNNKDLDYWWMTEGKEINGEGDGTVNLQSLKEMEVGVKIGSYLD</sequence>
<protein>
    <submittedName>
        <fullName evidence="2">Putative group XV phospholipase A2</fullName>
    </submittedName>
</protein>
<dbReference type="GO" id="GO:0008374">
    <property type="term" value="F:O-acyltransferase activity"/>
    <property type="evidence" value="ECO:0007669"/>
    <property type="project" value="InterPro"/>
</dbReference>
<dbReference type="Gene3D" id="3.40.50.1820">
    <property type="entry name" value="alpha/beta hydrolase"/>
    <property type="match status" value="1"/>
</dbReference>
<name>A0A5J4VL29_9EUKA</name>
<dbReference type="EMBL" id="SNRW01006399">
    <property type="protein sequence ID" value="KAA6383156.1"/>
    <property type="molecule type" value="Genomic_DNA"/>
</dbReference>
<gene>
    <name evidence="2" type="ORF">EZS28_021315</name>
</gene>
<dbReference type="InterPro" id="IPR029058">
    <property type="entry name" value="AB_hydrolase_fold"/>
</dbReference>
<feature type="chain" id="PRO_5023892212" evidence="1">
    <location>
        <begin position="19"/>
        <end position="388"/>
    </location>
</feature>
<evidence type="ECO:0000313" key="2">
    <source>
        <dbReference type="EMBL" id="KAA6383156.1"/>
    </source>
</evidence>
<dbReference type="SUPFAM" id="SSF53474">
    <property type="entry name" value="alpha/beta-Hydrolases"/>
    <property type="match status" value="1"/>
</dbReference>
<comment type="caution">
    <text evidence="2">The sequence shown here is derived from an EMBL/GenBank/DDBJ whole genome shotgun (WGS) entry which is preliminary data.</text>
</comment>
<evidence type="ECO:0000256" key="1">
    <source>
        <dbReference type="SAM" id="SignalP"/>
    </source>
</evidence>
<dbReference type="PANTHER" id="PTHR11440">
    <property type="entry name" value="LECITHIN-CHOLESTEROL ACYLTRANSFERASE-RELATED"/>
    <property type="match status" value="1"/>
</dbReference>
<accession>A0A5J4VL29</accession>
<dbReference type="Pfam" id="PF02450">
    <property type="entry name" value="LCAT"/>
    <property type="match status" value="1"/>
</dbReference>
<evidence type="ECO:0000313" key="3">
    <source>
        <dbReference type="Proteomes" id="UP000324800"/>
    </source>
</evidence>
<dbReference type="GO" id="GO:0006629">
    <property type="term" value="P:lipid metabolic process"/>
    <property type="evidence" value="ECO:0007669"/>
    <property type="project" value="InterPro"/>
</dbReference>
<dbReference type="InterPro" id="IPR003386">
    <property type="entry name" value="LACT/PDAT_acylTrfase"/>
</dbReference>